<evidence type="ECO:0000313" key="3">
    <source>
        <dbReference type="Proteomes" id="UP001208570"/>
    </source>
</evidence>
<dbReference type="Proteomes" id="UP001208570">
    <property type="component" value="Unassembled WGS sequence"/>
</dbReference>
<dbReference type="Gene3D" id="2.60.120.260">
    <property type="entry name" value="Galactose-binding domain-like"/>
    <property type="match status" value="1"/>
</dbReference>
<comment type="caution">
    <text evidence="2">The sequence shown here is derived from an EMBL/GenBank/DDBJ whole genome shotgun (WGS) entry which is preliminary data.</text>
</comment>
<organism evidence="2 3">
    <name type="scientific">Paralvinella palmiformis</name>
    <dbReference type="NCBI Taxonomy" id="53620"/>
    <lineage>
        <taxon>Eukaryota</taxon>
        <taxon>Metazoa</taxon>
        <taxon>Spiralia</taxon>
        <taxon>Lophotrochozoa</taxon>
        <taxon>Annelida</taxon>
        <taxon>Polychaeta</taxon>
        <taxon>Sedentaria</taxon>
        <taxon>Canalipalpata</taxon>
        <taxon>Terebellida</taxon>
        <taxon>Terebelliformia</taxon>
        <taxon>Alvinellidae</taxon>
        <taxon>Paralvinella</taxon>
    </lineage>
</organism>
<evidence type="ECO:0000313" key="2">
    <source>
        <dbReference type="EMBL" id="KAK2155596.1"/>
    </source>
</evidence>
<dbReference type="EMBL" id="JAODUP010000236">
    <property type="protein sequence ID" value="KAK2155596.1"/>
    <property type="molecule type" value="Genomic_DNA"/>
</dbReference>
<sequence length="322" mass="36590">MGMCTAYTLSLLFGSTASVLISQKVHYQDMDKAPDALLLIGRLYHSTELWHCLSSCSENEGCKAVVYEGTVCYLYKQAVGTRQLKSGQKAIAVTYKPDNILPQNLEDLQHVQDSLLCGCWYALEAKNEDAQSFVTFQVFTFYHNGKRTSFTSLNNWFCSLCGGTTLYEMGCLRPLASELFGKLQKMNLVSVSQFANCTQSSVYQQQTCYNLIDGNIATMWSTCTNALYEWVMLTFLVRHEVHAVDVWSEEGLQGQCSVLVFTFSNGISVEKRRECVGDDFHPNFNHFELDGELTTYVKMTCTERCHPPGWYQFFELIIMVRK</sequence>
<dbReference type="AlphaFoldDB" id="A0AAD9JM22"/>
<gene>
    <name evidence="2" type="ORF">LSH36_236g04033</name>
</gene>
<dbReference type="SUPFAM" id="SSF49785">
    <property type="entry name" value="Galactose-binding domain-like"/>
    <property type="match status" value="1"/>
</dbReference>
<feature type="signal peptide" evidence="1">
    <location>
        <begin position="1"/>
        <end position="18"/>
    </location>
</feature>
<dbReference type="InterPro" id="IPR008979">
    <property type="entry name" value="Galactose-bd-like_sf"/>
</dbReference>
<feature type="chain" id="PRO_5041920611" evidence="1">
    <location>
        <begin position="19"/>
        <end position="322"/>
    </location>
</feature>
<accession>A0AAD9JM22</accession>
<keyword evidence="3" id="KW-1185">Reference proteome</keyword>
<protein>
    <submittedName>
        <fullName evidence="2">Uncharacterized protein</fullName>
    </submittedName>
</protein>
<proteinExistence type="predicted"/>
<name>A0AAD9JM22_9ANNE</name>
<keyword evidence="1" id="KW-0732">Signal</keyword>
<evidence type="ECO:0000256" key="1">
    <source>
        <dbReference type="SAM" id="SignalP"/>
    </source>
</evidence>
<reference evidence="2" key="1">
    <citation type="journal article" date="2023" name="Mol. Biol. Evol.">
        <title>Third-Generation Sequencing Reveals the Adaptive Role of the Epigenome in Three Deep-Sea Polychaetes.</title>
        <authorList>
            <person name="Perez M."/>
            <person name="Aroh O."/>
            <person name="Sun Y."/>
            <person name="Lan Y."/>
            <person name="Juniper S.K."/>
            <person name="Young C.R."/>
            <person name="Angers B."/>
            <person name="Qian P.Y."/>
        </authorList>
    </citation>
    <scope>NUCLEOTIDE SEQUENCE</scope>
    <source>
        <strain evidence="2">P08H-3</strain>
    </source>
</reference>